<dbReference type="NCBIfam" id="TIGR00855">
    <property type="entry name" value="L12"/>
    <property type="match status" value="1"/>
</dbReference>
<dbReference type="GO" id="GO:0005840">
    <property type="term" value="C:ribosome"/>
    <property type="evidence" value="ECO:0007669"/>
    <property type="project" value="UniProtKB-KW"/>
</dbReference>
<dbReference type="Proteomes" id="UP000006727">
    <property type="component" value="Chromosome 26"/>
</dbReference>
<evidence type="ECO:0000256" key="3">
    <source>
        <dbReference type="ARBA" id="ARBA00022528"/>
    </source>
</evidence>
<dbReference type="EnsemblPlants" id="Pp3c26_10990V3.2">
    <property type="protein sequence ID" value="PAC:32917371.CDS.1"/>
    <property type="gene ID" value="Pp3c26_10990"/>
</dbReference>
<keyword evidence="5" id="KW-0809">Transit peptide</keyword>
<evidence type="ECO:0000256" key="7">
    <source>
        <dbReference type="ARBA" id="ARBA00023274"/>
    </source>
</evidence>
<dbReference type="Pfam" id="PF00542">
    <property type="entry name" value="Ribosomal_L12"/>
    <property type="match status" value="1"/>
</dbReference>
<dbReference type="EMBL" id="ABEU02000026">
    <property type="status" value="NOT_ANNOTATED_CDS"/>
    <property type="molecule type" value="Genomic_DNA"/>
</dbReference>
<reference evidence="10 11" key="1">
    <citation type="journal article" date="2008" name="Science">
        <title>The Physcomitrella genome reveals evolutionary insights into the conquest of land by plants.</title>
        <authorList>
            <person name="Rensing S."/>
            <person name="Lang D."/>
            <person name="Zimmer A."/>
            <person name="Terry A."/>
            <person name="Salamov A."/>
            <person name="Shapiro H."/>
            <person name="Nishiyama T."/>
            <person name="Perroud P.-F."/>
            <person name="Lindquist E."/>
            <person name="Kamisugi Y."/>
            <person name="Tanahashi T."/>
            <person name="Sakakibara K."/>
            <person name="Fujita T."/>
            <person name="Oishi K."/>
            <person name="Shin-I T."/>
            <person name="Kuroki Y."/>
            <person name="Toyoda A."/>
            <person name="Suzuki Y."/>
            <person name="Hashimoto A."/>
            <person name="Yamaguchi K."/>
            <person name="Sugano A."/>
            <person name="Kohara Y."/>
            <person name="Fujiyama A."/>
            <person name="Anterola A."/>
            <person name="Aoki S."/>
            <person name="Ashton N."/>
            <person name="Barbazuk W.B."/>
            <person name="Barker E."/>
            <person name="Bennetzen J."/>
            <person name="Bezanilla M."/>
            <person name="Blankenship R."/>
            <person name="Cho S.H."/>
            <person name="Dutcher S."/>
            <person name="Estelle M."/>
            <person name="Fawcett J.A."/>
            <person name="Gundlach H."/>
            <person name="Hanada K."/>
            <person name="Heyl A."/>
            <person name="Hicks K.A."/>
            <person name="Hugh J."/>
            <person name="Lohr M."/>
            <person name="Mayer K."/>
            <person name="Melkozernov A."/>
            <person name="Murata T."/>
            <person name="Nelson D."/>
            <person name="Pils B."/>
            <person name="Prigge M."/>
            <person name="Reiss B."/>
            <person name="Renner T."/>
            <person name="Rombauts S."/>
            <person name="Rushton P."/>
            <person name="Sanderfoot A."/>
            <person name="Schween G."/>
            <person name="Shiu S.-H."/>
            <person name="Stueber K."/>
            <person name="Theodoulou F.L."/>
            <person name="Tu H."/>
            <person name="Van de Peer Y."/>
            <person name="Verrier P.J."/>
            <person name="Waters E."/>
            <person name="Wood A."/>
            <person name="Yang L."/>
            <person name="Cove D."/>
            <person name="Cuming A."/>
            <person name="Hasebe M."/>
            <person name="Lucas S."/>
            <person name="Mishler D.B."/>
            <person name="Reski R."/>
            <person name="Grigoriev I."/>
            <person name="Quatrano R.S."/>
            <person name="Boore J.L."/>
        </authorList>
    </citation>
    <scope>NUCLEOTIDE SEQUENCE [LARGE SCALE GENOMIC DNA]</scope>
    <source>
        <strain evidence="10 11">cv. Gransden 2004</strain>
    </source>
</reference>
<sequence>MRPDPSISATPGTRLSFVSSRSCRVCVDCEVGSAEFRHSASAPAQFVGGRERMAAMAQAAVSTPASLGAANYVARTRDFQSPARVCFGGVAARVPAVHLKRRSIAVSAAVADVEKLDRLVSEVELLTLEEARLFTDKLQERLGVSAASFAPAAGAAAGAPAEAAPVVEEKTEFDLVLDEVPASARIAVIKAVRTLTALGLKEAKDMIEGLPKKVKEGVSKEDAEEAQKALEAAGAKCSVK</sequence>
<dbReference type="GO" id="GO:0009507">
    <property type="term" value="C:chloroplast"/>
    <property type="evidence" value="ECO:0007669"/>
    <property type="project" value="UniProtKB-SubCell"/>
</dbReference>
<evidence type="ECO:0000256" key="6">
    <source>
        <dbReference type="ARBA" id="ARBA00022980"/>
    </source>
</evidence>
<dbReference type="GO" id="GO:0003735">
    <property type="term" value="F:structural constituent of ribosome"/>
    <property type="evidence" value="ECO:0000318"/>
    <property type="project" value="GO_Central"/>
</dbReference>
<dbReference type="AlphaFoldDB" id="A0A7I4ERS9"/>
<feature type="domain" description="Large ribosomal subunit protein bL12 C-terminal" evidence="8">
    <location>
        <begin position="173"/>
        <end position="240"/>
    </location>
</feature>
<dbReference type="SUPFAM" id="SSF48300">
    <property type="entry name" value="Ribosomal protein L7/12, oligomerisation (N-terminal) domain"/>
    <property type="match status" value="1"/>
</dbReference>
<dbReference type="SUPFAM" id="SSF54736">
    <property type="entry name" value="ClpS-like"/>
    <property type="match status" value="1"/>
</dbReference>
<comment type="similarity">
    <text evidence="2">Belongs to the bacterial ribosomal protein bL12 family.</text>
</comment>
<evidence type="ECO:0000313" key="10">
    <source>
        <dbReference type="EnsemblPlants" id="PAC:32917371.CDS.1"/>
    </source>
</evidence>
<dbReference type="RefSeq" id="XP_024366088.1">
    <property type="nucleotide sequence ID" value="XM_024510320.2"/>
</dbReference>
<feature type="domain" description="Large ribosomal subunit protein bL12 oligomerization" evidence="9">
    <location>
        <begin position="116"/>
        <end position="164"/>
    </location>
</feature>
<dbReference type="HAMAP" id="MF_00368">
    <property type="entry name" value="Ribosomal_bL12"/>
    <property type="match status" value="1"/>
</dbReference>
<dbReference type="CDD" id="cd00387">
    <property type="entry name" value="Ribosomal_L7_L12"/>
    <property type="match status" value="1"/>
</dbReference>
<dbReference type="InParanoid" id="A0A7I4ERS9"/>
<keyword evidence="3" id="KW-0150">Chloroplast</keyword>
<dbReference type="Gene3D" id="1.20.5.710">
    <property type="entry name" value="Single helix bin"/>
    <property type="match status" value="1"/>
</dbReference>
<organism evidence="10 11">
    <name type="scientific">Physcomitrium patens</name>
    <name type="common">Spreading-leaved earth moss</name>
    <name type="synonym">Physcomitrella patens</name>
    <dbReference type="NCBI Taxonomy" id="3218"/>
    <lineage>
        <taxon>Eukaryota</taxon>
        <taxon>Viridiplantae</taxon>
        <taxon>Streptophyta</taxon>
        <taxon>Embryophyta</taxon>
        <taxon>Bryophyta</taxon>
        <taxon>Bryophytina</taxon>
        <taxon>Bryopsida</taxon>
        <taxon>Funariidae</taxon>
        <taxon>Funariales</taxon>
        <taxon>Funariaceae</taxon>
        <taxon>Physcomitrium</taxon>
    </lineage>
</organism>
<evidence type="ECO:0000256" key="1">
    <source>
        <dbReference type="ARBA" id="ARBA00004229"/>
    </source>
</evidence>
<keyword evidence="6" id="KW-0689">Ribosomal protein</keyword>
<proteinExistence type="inferred from homology"/>
<evidence type="ECO:0000259" key="8">
    <source>
        <dbReference type="Pfam" id="PF00542"/>
    </source>
</evidence>
<dbReference type="FunCoup" id="A0A7I4ERS9">
    <property type="interactions" value="1314"/>
</dbReference>
<dbReference type="Gene3D" id="3.30.1390.10">
    <property type="match status" value="1"/>
</dbReference>
<dbReference type="Pfam" id="PF16320">
    <property type="entry name" value="Ribosomal_L12_N"/>
    <property type="match status" value="1"/>
</dbReference>
<gene>
    <name evidence="10" type="primary">LOC112277694</name>
</gene>
<dbReference type="PANTHER" id="PTHR45987:SF26">
    <property type="entry name" value="LARGE RIBOSOMAL SUBUNIT PROTEIN BL12CX-RELATED"/>
    <property type="match status" value="1"/>
</dbReference>
<keyword evidence="11" id="KW-1185">Reference proteome</keyword>
<dbReference type="GO" id="GO:1990904">
    <property type="term" value="C:ribonucleoprotein complex"/>
    <property type="evidence" value="ECO:0007669"/>
    <property type="project" value="UniProtKB-KW"/>
</dbReference>
<dbReference type="InterPro" id="IPR000206">
    <property type="entry name" value="Ribosomal_bL12"/>
</dbReference>
<dbReference type="GO" id="GO:0006412">
    <property type="term" value="P:translation"/>
    <property type="evidence" value="ECO:0000318"/>
    <property type="project" value="GO_Central"/>
</dbReference>
<comment type="subcellular location">
    <subcellularLocation>
        <location evidence="1">Plastid</location>
        <location evidence="1">Chloroplast</location>
    </subcellularLocation>
</comment>
<evidence type="ECO:0000256" key="5">
    <source>
        <dbReference type="ARBA" id="ARBA00022946"/>
    </source>
</evidence>
<dbReference type="InterPro" id="IPR008932">
    <property type="entry name" value="Ribosomal_bL12_oligo"/>
</dbReference>
<dbReference type="InterPro" id="IPR013823">
    <property type="entry name" value="Ribosomal_bL12_C"/>
</dbReference>
<dbReference type="PANTHER" id="PTHR45987">
    <property type="entry name" value="39S RIBOSOMAL PROTEIN L12"/>
    <property type="match status" value="1"/>
</dbReference>
<evidence type="ECO:0000256" key="2">
    <source>
        <dbReference type="ARBA" id="ARBA00007197"/>
    </source>
</evidence>
<accession>A0A7I4ERS9</accession>
<evidence type="ECO:0000256" key="4">
    <source>
        <dbReference type="ARBA" id="ARBA00022640"/>
    </source>
</evidence>
<dbReference type="GeneID" id="112277694"/>
<dbReference type="GO" id="GO:0003729">
    <property type="term" value="F:mRNA binding"/>
    <property type="evidence" value="ECO:0000318"/>
    <property type="project" value="GO_Central"/>
</dbReference>
<evidence type="ECO:0008006" key="12">
    <source>
        <dbReference type="Google" id="ProtNLM"/>
    </source>
</evidence>
<dbReference type="OrthoDB" id="250175at2759"/>
<protein>
    <recommendedName>
        <fullName evidence="12">Ribosomal protein L7/L12 C-terminal domain-containing protein</fullName>
    </recommendedName>
</protein>
<name>A0A7I4ERS9_PHYPA</name>
<keyword evidence="7" id="KW-0687">Ribonucleoprotein</keyword>
<dbReference type="KEGG" id="ppp:112277694"/>
<dbReference type="Gramene" id="Pp3c26_10990V3.2">
    <property type="protein sequence ID" value="PAC:32917371.CDS.1"/>
    <property type="gene ID" value="Pp3c26_10990"/>
</dbReference>
<dbReference type="FunFam" id="3.30.1390.10:FF:000001">
    <property type="entry name" value="50S ribosomal protein L7/L12"/>
    <property type="match status" value="1"/>
</dbReference>
<dbReference type="InterPro" id="IPR036235">
    <property type="entry name" value="Ribosomal_bL12_oligo_N_sf"/>
</dbReference>
<dbReference type="InterPro" id="IPR014719">
    <property type="entry name" value="Ribosomal_bL12_C/ClpS-like"/>
</dbReference>
<keyword evidence="4" id="KW-0934">Plastid</keyword>
<reference evidence="10 11" key="2">
    <citation type="journal article" date="2018" name="Plant J.">
        <title>The Physcomitrella patens chromosome-scale assembly reveals moss genome structure and evolution.</title>
        <authorList>
            <person name="Lang D."/>
            <person name="Ullrich K.K."/>
            <person name="Murat F."/>
            <person name="Fuchs J."/>
            <person name="Jenkins J."/>
            <person name="Haas F.B."/>
            <person name="Piednoel M."/>
            <person name="Gundlach H."/>
            <person name="Van Bel M."/>
            <person name="Meyberg R."/>
            <person name="Vives C."/>
            <person name="Morata J."/>
            <person name="Symeonidi A."/>
            <person name="Hiss M."/>
            <person name="Muchero W."/>
            <person name="Kamisugi Y."/>
            <person name="Saleh O."/>
            <person name="Blanc G."/>
            <person name="Decker E.L."/>
            <person name="van Gessel N."/>
            <person name="Grimwood J."/>
            <person name="Hayes R.D."/>
            <person name="Graham S.W."/>
            <person name="Gunter L.E."/>
            <person name="McDaniel S.F."/>
            <person name="Hoernstein S.N.W."/>
            <person name="Larsson A."/>
            <person name="Li F.W."/>
            <person name="Perroud P.F."/>
            <person name="Phillips J."/>
            <person name="Ranjan P."/>
            <person name="Rokshar D.S."/>
            <person name="Rothfels C.J."/>
            <person name="Schneider L."/>
            <person name="Shu S."/>
            <person name="Stevenson D.W."/>
            <person name="Thummler F."/>
            <person name="Tillich M."/>
            <person name="Villarreal Aguilar J.C."/>
            <person name="Widiez T."/>
            <person name="Wong G.K."/>
            <person name="Wymore A."/>
            <person name="Zhang Y."/>
            <person name="Zimmer A.D."/>
            <person name="Quatrano R.S."/>
            <person name="Mayer K.F.X."/>
            <person name="Goodstein D."/>
            <person name="Casacuberta J.M."/>
            <person name="Vandepoele K."/>
            <person name="Reski R."/>
            <person name="Cuming A.C."/>
            <person name="Tuskan G.A."/>
            <person name="Maumus F."/>
            <person name="Salse J."/>
            <person name="Schmutz J."/>
            <person name="Rensing S.A."/>
        </authorList>
    </citation>
    <scope>NUCLEOTIDE SEQUENCE [LARGE SCALE GENOMIC DNA]</scope>
    <source>
        <strain evidence="10 11">cv. Gransden 2004</strain>
    </source>
</reference>
<evidence type="ECO:0000313" key="11">
    <source>
        <dbReference type="Proteomes" id="UP000006727"/>
    </source>
</evidence>
<evidence type="ECO:0000259" key="9">
    <source>
        <dbReference type="Pfam" id="PF16320"/>
    </source>
</evidence>
<reference evidence="10" key="3">
    <citation type="submission" date="2020-12" db="UniProtKB">
        <authorList>
            <consortium name="EnsemblPlants"/>
        </authorList>
    </citation>
    <scope>IDENTIFICATION</scope>
</reference>